<dbReference type="EMBL" id="DF237064">
    <property type="protein sequence ID" value="GAQ82548.1"/>
    <property type="molecule type" value="Genomic_DNA"/>
</dbReference>
<feature type="repeat" description="RCC1" evidence="3">
    <location>
        <begin position="996"/>
        <end position="1047"/>
    </location>
</feature>
<feature type="compositionally biased region" description="Basic and acidic residues" evidence="4">
    <location>
        <begin position="10"/>
        <end position="23"/>
    </location>
</feature>
<dbReference type="Gene3D" id="1.25.40.10">
    <property type="entry name" value="Tetratricopeptide repeat domain"/>
    <property type="match status" value="1"/>
</dbReference>
<feature type="compositionally biased region" description="Acidic residues" evidence="4">
    <location>
        <begin position="745"/>
        <end position="761"/>
    </location>
</feature>
<dbReference type="GO" id="GO:1901673">
    <property type="term" value="P:regulation of mitotic spindle assembly"/>
    <property type="evidence" value="ECO:0000318"/>
    <property type="project" value="GO_Central"/>
</dbReference>
<evidence type="ECO:0000313" key="6">
    <source>
        <dbReference type="EMBL" id="GAQ82548.1"/>
    </source>
</evidence>
<dbReference type="Proteomes" id="UP000054558">
    <property type="component" value="Unassembled WGS sequence"/>
</dbReference>
<evidence type="ECO:0000259" key="5">
    <source>
        <dbReference type="Pfam" id="PF25390"/>
    </source>
</evidence>
<feature type="region of interest" description="Disordered" evidence="4">
    <location>
        <begin position="1"/>
        <end position="104"/>
    </location>
</feature>
<reference evidence="6 7" key="1">
    <citation type="journal article" date="2014" name="Nat. Commun.">
        <title>Klebsormidium flaccidum genome reveals primary factors for plant terrestrial adaptation.</title>
        <authorList>
            <person name="Hori K."/>
            <person name="Maruyama F."/>
            <person name="Fujisawa T."/>
            <person name="Togashi T."/>
            <person name="Yamamoto N."/>
            <person name="Seo M."/>
            <person name="Sato S."/>
            <person name="Yamada T."/>
            <person name="Mori H."/>
            <person name="Tajima N."/>
            <person name="Moriyama T."/>
            <person name="Ikeuchi M."/>
            <person name="Watanabe M."/>
            <person name="Wada H."/>
            <person name="Kobayashi K."/>
            <person name="Saito M."/>
            <person name="Masuda T."/>
            <person name="Sasaki-Sekimoto Y."/>
            <person name="Mashiguchi K."/>
            <person name="Awai K."/>
            <person name="Shimojima M."/>
            <person name="Masuda S."/>
            <person name="Iwai M."/>
            <person name="Nobusawa T."/>
            <person name="Narise T."/>
            <person name="Kondo S."/>
            <person name="Saito H."/>
            <person name="Sato R."/>
            <person name="Murakawa M."/>
            <person name="Ihara Y."/>
            <person name="Oshima-Yamada Y."/>
            <person name="Ohtaka K."/>
            <person name="Satoh M."/>
            <person name="Sonobe K."/>
            <person name="Ishii M."/>
            <person name="Ohtani R."/>
            <person name="Kanamori-Sato M."/>
            <person name="Honoki R."/>
            <person name="Miyazaki D."/>
            <person name="Mochizuki H."/>
            <person name="Umetsu J."/>
            <person name="Higashi K."/>
            <person name="Shibata D."/>
            <person name="Kamiya Y."/>
            <person name="Sato N."/>
            <person name="Nakamura Y."/>
            <person name="Tabata S."/>
            <person name="Ida S."/>
            <person name="Kurokawa K."/>
            <person name="Ohta H."/>
        </authorList>
    </citation>
    <scope>NUCLEOTIDE SEQUENCE [LARGE SCALE GENOMIC DNA]</scope>
    <source>
        <strain evidence="6 7">NIES-2285</strain>
    </source>
</reference>
<feature type="compositionally biased region" description="Low complexity" evidence="4">
    <location>
        <begin position="26"/>
        <end position="37"/>
    </location>
</feature>
<dbReference type="PRINTS" id="PR00633">
    <property type="entry name" value="RCCNDNSATION"/>
</dbReference>
<dbReference type="Pfam" id="PF25390">
    <property type="entry name" value="WD40_RLD"/>
    <property type="match status" value="1"/>
</dbReference>
<dbReference type="PANTHER" id="PTHR45982">
    <property type="entry name" value="REGULATOR OF CHROMOSOME CONDENSATION"/>
    <property type="match status" value="1"/>
</dbReference>
<feature type="region of interest" description="Disordered" evidence="4">
    <location>
        <begin position="344"/>
        <end position="367"/>
    </location>
</feature>
<feature type="compositionally biased region" description="Basic and acidic residues" evidence="4">
    <location>
        <begin position="2527"/>
        <end position="2540"/>
    </location>
</feature>
<feature type="compositionally biased region" description="Basic and acidic residues" evidence="4">
    <location>
        <begin position="2561"/>
        <end position="2581"/>
    </location>
</feature>
<protein>
    <recommendedName>
        <fullName evidence="5">RCC1-like domain-containing protein</fullName>
    </recommendedName>
</protein>
<feature type="domain" description="RCC1-like" evidence="5">
    <location>
        <begin position="838"/>
        <end position="1076"/>
    </location>
</feature>
<feature type="region of interest" description="Disordered" evidence="4">
    <location>
        <begin position="507"/>
        <end position="645"/>
    </location>
</feature>
<evidence type="ECO:0000313" key="7">
    <source>
        <dbReference type="Proteomes" id="UP000054558"/>
    </source>
</evidence>
<dbReference type="Gene3D" id="1.10.238.10">
    <property type="entry name" value="EF-hand"/>
    <property type="match status" value="1"/>
</dbReference>
<evidence type="ECO:0000256" key="1">
    <source>
        <dbReference type="ARBA" id="ARBA00022658"/>
    </source>
</evidence>
<dbReference type="InterPro" id="IPR011990">
    <property type="entry name" value="TPR-like_helical_dom_sf"/>
</dbReference>
<feature type="region of interest" description="Disordered" evidence="4">
    <location>
        <begin position="2634"/>
        <end position="2680"/>
    </location>
</feature>
<feature type="repeat" description="RCC1" evidence="3">
    <location>
        <begin position="1048"/>
        <end position="1121"/>
    </location>
</feature>
<keyword evidence="2" id="KW-0677">Repeat</keyword>
<feature type="region of interest" description="Disordered" evidence="4">
    <location>
        <begin position="254"/>
        <end position="320"/>
    </location>
</feature>
<feature type="region of interest" description="Disordered" evidence="4">
    <location>
        <begin position="660"/>
        <end position="777"/>
    </location>
</feature>
<feature type="compositionally biased region" description="Polar residues" evidence="4">
    <location>
        <begin position="1417"/>
        <end position="1436"/>
    </location>
</feature>
<feature type="compositionally biased region" description="Acidic residues" evidence="4">
    <location>
        <begin position="721"/>
        <end position="732"/>
    </location>
</feature>
<feature type="compositionally biased region" description="Polar residues" evidence="4">
    <location>
        <begin position="67"/>
        <end position="78"/>
    </location>
</feature>
<name>A0A1Y1I351_KLENI</name>
<dbReference type="GO" id="GO:0005737">
    <property type="term" value="C:cytoplasm"/>
    <property type="evidence" value="ECO:0000318"/>
    <property type="project" value="GO_Central"/>
</dbReference>
<organism evidence="6 7">
    <name type="scientific">Klebsormidium nitens</name>
    <name type="common">Green alga</name>
    <name type="synonym">Ulothrix nitens</name>
    <dbReference type="NCBI Taxonomy" id="105231"/>
    <lineage>
        <taxon>Eukaryota</taxon>
        <taxon>Viridiplantae</taxon>
        <taxon>Streptophyta</taxon>
        <taxon>Klebsormidiophyceae</taxon>
        <taxon>Klebsormidiales</taxon>
        <taxon>Klebsormidiaceae</taxon>
        <taxon>Klebsormidium</taxon>
    </lineage>
</organism>
<dbReference type="SUPFAM" id="SSF48452">
    <property type="entry name" value="TPR-like"/>
    <property type="match status" value="1"/>
</dbReference>
<feature type="compositionally biased region" description="Basic and acidic residues" evidence="4">
    <location>
        <begin position="350"/>
        <end position="362"/>
    </location>
</feature>
<feature type="repeat" description="RCC1" evidence="3">
    <location>
        <begin position="1173"/>
        <end position="1237"/>
    </location>
</feature>
<proteinExistence type="predicted"/>
<feature type="repeat" description="RCC1" evidence="3">
    <location>
        <begin position="886"/>
        <end position="941"/>
    </location>
</feature>
<dbReference type="InterPro" id="IPR058923">
    <property type="entry name" value="RCC1-like_dom"/>
</dbReference>
<feature type="compositionally biased region" description="Basic and acidic residues" evidence="4">
    <location>
        <begin position="1346"/>
        <end position="1361"/>
    </location>
</feature>
<feature type="compositionally biased region" description="Basic and acidic residues" evidence="4">
    <location>
        <begin position="451"/>
        <end position="465"/>
    </location>
</feature>
<evidence type="ECO:0000256" key="4">
    <source>
        <dbReference type="SAM" id="MobiDB-lite"/>
    </source>
</evidence>
<dbReference type="STRING" id="105231.A0A1Y1I351"/>
<feature type="region of interest" description="Disordered" evidence="4">
    <location>
        <begin position="424"/>
        <end position="477"/>
    </location>
</feature>
<dbReference type="PROSITE" id="PS50012">
    <property type="entry name" value="RCC1_3"/>
    <property type="match status" value="7"/>
</dbReference>
<dbReference type="SUPFAM" id="SSF50985">
    <property type="entry name" value="RCC1/BLIP-II"/>
    <property type="match status" value="1"/>
</dbReference>
<dbReference type="PANTHER" id="PTHR45982:SF1">
    <property type="entry name" value="REGULATOR OF CHROMOSOME CONDENSATION"/>
    <property type="match status" value="1"/>
</dbReference>
<evidence type="ECO:0000256" key="2">
    <source>
        <dbReference type="ARBA" id="ARBA00022737"/>
    </source>
</evidence>
<feature type="repeat" description="RCC1" evidence="3">
    <location>
        <begin position="1121"/>
        <end position="1172"/>
    </location>
</feature>
<dbReference type="Gene3D" id="2.130.10.30">
    <property type="entry name" value="Regulator of chromosome condensation 1/beta-lactamase-inhibitor protein II"/>
    <property type="match status" value="3"/>
</dbReference>
<dbReference type="InterPro" id="IPR000408">
    <property type="entry name" value="Reg_chr_condens"/>
</dbReference>
<feature type="compositionally biased region" description="Basic and acidic residues" evidence="4">
    <location>
        <begin position="254"/>
        <end position="287"/>
    </location>
</feature>
<dbReference type="InterPro" id="IPR009091">
    <property type="entry name" value="RCC1/BLIP-II"/>
</dbReference>
<dbReference type="OrthoDB" id="8068875at2759"/>
<evidence type="ECO:0000256" key="3">
    <source>
        <dbReference type="PROSITE-ProRule" id="PRU00235"/>
    </source>
</evidence>
<keyword evidence="1" id="KW-0344">Guanine-nucleotide releasing factor</keyword>
<feature type="compositionally biased region" description="Basic and acidic residues" evidence="4">
    <location>
        <begin position="38"/>
        <end position="61"/>
    </location>
</feature>
<dbReference type="PROSITE" id="PS00626">
    <property type="entry name" value="RCC1_2"/>
    <property type="match status" value="4"/>
</dbReference>
<dbReference type="InterPro" id="IPR051553">
    <property type="entry name" value="Ran_GTPase-activating"/>
</dbReference>
<dbReference type="Pfam" id="PF00415">
    <property type="entry name" value="RCC1"/>
    <property type="match status" value="1"/>
</dbReference>
<feature type="region of interest" description="Disordered" evidence="4">
    <location>
        <begin position="1314"/>
        <end position="1539"/>
    </location>
</feature>
<feature type="region of interest" description="Disordered" evidence="4">
    <location>
        <begin position="1626"/>
        <end position="1686"/>
    </location>
</feature>
<sequence length="2696" mass="292088">MDSPHPSQLDTHRSSEMDTHRSEGGASVQSIASSSSAESRRSLRMHIEETKALSEELKARMLETLSRDSSSNHSTPDQRTPRKSPPPLRGASPWHTTSRVETPLLQKRGHPVLIRSVSLGLSEGKAKASDGMPGAKKRKKKLKAFLSVEDELAQLAAANRASLARAHAHRVLSLPSSRLLEDSVNSELAFREALAAQLDSLAKQRAAKEVKEFTPEPTPEPSVGDVEREYIQRLRARTPESQLDLRALFLRRLTGDHAPPRGGPDDEGKRGASSRERRELGRSRFAESRPQSSVSRKEVEASRGAYEGPEAKGKQKPVRLRNMFSSLKSVTAPSKRSWGILDPRKKKQGARKEGKWMDHGSDNESVNTLPEKQMKADGAPEPIRIPFRTIFAKTSAYSDWVFEHQLEAWRPREVVNGIATPVVVRSPAGTPPQLRTPEKSHRSRAGSPLDFRMEGSKMVDGEEGMRKRKKGGEVSPRLRLLEGTDSRLFRMEGAESEDELSEMLIAGRGQGKDGEPPETGTRAPHFLSPGERDSDVENADESASEPVVAVGAAIQPEEKPKKKLKKKRSKAKRRSSGPSLELLASIEKARKKKEREKLSSLFPEGGMSDLGGGPPGAKHLPARAHERPPSGSGLGPWSGAAAKRGVGRGRAEASIGSVAGRGGATAAGKNVSGVGLPAKSAGVIRSPGTGKASEMGQKGMNVRKNRVKASFEDSISSEGESSGDDESDEEAGSENQTKTQKEGVENGEDTEEAALEGGGEEEVTKADEILVDDESVAGDWEEEIEVVAEKPEAVIKGIEKQRVEVPAPMRPRRVGGAGRDEGYDVWQLLRGEAKHTPIYTWGDNVKGQAAAEGPKFCLRPHTALAERVFTAVAAGARHAAALTSAGDLYMWGHNNKGQLGLRRDRNGNGNRSWATPVLLQLPQPVAQIACGAEHSIALLSNGHVFAWGANDCGQLGFDDVEERRIPALVPALSGTETRTAQIACGQQHSAAVLEGGELLTWGCGRSGQLGHASEPSRQAPRRVQALADVFCTQVACGWAHTLALASDGSVYSWGFNGNGCLGLGHTDNKSSPSKIAAFQDGSCSSREPLPRDTALRKPPPPPVQVVQIAAAIVSAAVGSDGRLYIWGADEHVGHPEPAHQGLAIPLPFGILDQKRVTHVGLGNQHAAVVTVDGRVITWGNSSIGRLGTDHPTVERVPMSFPVGAWRSVHVNTVKLGGVNKAAGIACGANHTVLLSGEERYEPELQGSNMRDALAAIFEAYCSSTEGAKPLPPQISKAAWLLFLRECLLYDNAFAHFDAGDIFETAFRCQEEEAGTIPADQDEDADPPSWESTVRGSHSSRRNSNFRRSDGRRSRSSRDSGRAAESSGSGKSDSEKSESGRRLSDLVSERPESKSSSNSSKSGPRRFRSSREVWFRSSLGTENGQNGRAATPYSTDSVRPMTGHSSLGRPMLESSGSDRPDSAWSSVGRPDSGGSAMTRPETGESAFRQLDSAGSELRRPMSPAGDLRRATPAGSDRGQSKKDTRQTGSSEGARPPQRAFDEEKMLGFEGFKDALWLVSTVLFAHKREAAKEYSAVPIAVPALSIPVTVPLISPPGGPSAGVLSVEDEVDLVLAELIADVISDGHVASPQSQRGLASGVSARRGNRWETSPVLGSRPASDHRTRKLSGSVTATGMRGSPTRPTTPASNFVAAKPVETVAGAVRTESEEDAFTRQLLGRHVAALEQRVVMDRAFPGIMKPEHFQMLQGDLVMLYQVFAYLANDGNKAALFDESALATRLHVERENCSIGCQLALQLLRGSGLLSIDANVPRVVEALHLGERPYPRRLQGPRVLLFPEFLETILLCAANIVRPEPKFKGANTLAHRLERTLRALALFKDERLHPEKYYVPLPTNEAVEAEVTLLFSRYCGLGEVNHRVEIDRPAFLRICRDCQLAEGQRLAAADMNLLFLEATKAPPGSSVKITGLSRERFADVLTSIALTKFPDAPDAAAAYRYLVEKHIAPVARRVNQDVADFQDVILDRDVTDVFQENEVALRALFTSFAGVNSVNVALDRDVTEVFQENEVALRALFASFAGVDSVNVGFTGKAAWGAAPADAAAALSAAEFKTLCAKHDLMPRMVTRRRLEVAFRKAKFGPRGDGNYLSMTYSEFLEALSLVSMMAYSTRKDAERYPSPGDKVRALLDFMKIRPKTTGGKRERKGKAKSEAPANPWLSLKLDPASADRWYWGSSTDFPLCLIREVICAPDAPPSVEAQIERAVYCHTVGRFDEALLAFRLAEELWMAACQADGRAKMTSEACVFLGCAVGGVYESMGQDDLALEKYQEAADAAAKLDADAPAKVLPTSCRACAHFHRGDFAKAFELFLETMASDTFREKEAESGAPQADLALTYHNMACCLERCGQIHKARTRLPRAIELLEIALLLFQSELGADHPRCHVAARNMARAERKALGLHLPGTKDPKMIPRKNARPLKLFPLHQKAQQYDHHLRESNAASIENERKMSQVSARENVESPVGSRVSRKSTNHPSTDQSPERRMSQAPERKMSQAPDGRLSQAPERNPLVQLLERRMSEAPGRRASEEVEARGTEPGADVAPSWIDASAPNWLVDGRRQSSTQRPGTPDAATFLLHNSSLRRESVAGNLPPIASPRLATDGVPIAKPEAAQRPGGSPRAEKSTGSVSLKSETGVGRFRIRRFGGSSYR</sequence>
<feature type="repeat" description="RCC1" evidence="3">
    <location>
        <begin position="942"/>
        <end position="995"/>
    </location>
</feature>
<feature type="region of interest" description="Disordered" evidence="4">
    <location>
        <begin position="2490"/>
        <end position="2591"/>
    </location>
</feature>
<dbReference type="GO" id="GO:0007346">
    <property type="term" value="P:regulation of mitotic cell cycle"/>
    <property type="evidence" value="ECO:0000318"/>
    <property type="project" value="GO_Central"/>
</dbReference>
<feature type="compositionally biased region" description="Basic and acidic residues" evidence="4">
    <location>
        <begin position="1371"/>
        <end position="1392"/>
    </location>
</feature>
<accession>A0A1Y1I351</accession>
<gene>
    <name evidence="6" type="ORF">KFL_001150080</name>
</gene>
<feature type="repeat" description="RCC1" evidence="3">
    <location>
        <begin position="836"/>
        <end position="885"/>
    </location>
</feature>
<keyword evidence="7" id="KW-1185">Reference proteome</keyword>
<feature type="compositionally biased region" description="Low complexity" evidence="4">
    <location>
        <begin position="629"/>
        <end position="644"/>
    </location>
</feature>
<feature type="compositionally biased region" description="Basic residues" evidence="4">
    <location>
        <begin position="561"/>
        <end position="575"/>
    </location>
</feature>